<keyword evidence="2" id="KW-0677">Repeat</keyword>
<dbReference type="InterPro" id="IPR007742">
    <property type="entry name" value="NosD_dom"/>
</dbReference>
<dbReference type="PANTHER" id="PTHR22990">
    <property type="entry name" value="F-BOX ONLY PROTEIN"/>
    <property type="match status" value="1"/>
</dbReference>
<comment type="pathway">
    <text evidence="1">Protein modification; protein ubiquitination.</text>
</comment>
<feature type="domain" description="Carbohydrate-binding/sugar hydrolysis" evidence="4">
    <location>
        <begin position="215"/>
        <end position="353"/>
    </location>
</feature>
<feature type="domain" description="Carbohydrate-binding/sugar hydrolysis" evidence="4">
    <location>
        <begin position="47"/>
        <end position="186"/>
    </location>
</feature>
<dbReference type="PANTHER" id="PTHR22990:SF15">
    <property type="entry name" value="F-BOX ONLY PROTEIN 10"/>
    <property type="match status" value="1"/>
</dbReference>
<gene>
    <name evidence="5" type="primary">nosD</name>
    <name evidence="5" type="ORF">QYS49_02145</name>
</gene>
<proteinExistence type="predicted"/>
<dbReference type="Proteomes" id="UP001230496">
    <property type="component" value="Chromosome"/>
</dbReference>
<evidence type="ECO:0000256" key="1">
    <source>
        <dbReference type="ARBA" id="ARBA00004906"/>
    </source>
</evidence>
<dbReference type="EMBL" id="CP129971">
    <property type="protein sequence ID" value="WKK76214.2"/>
    <property type="molecule type" value="Genomic_DNA"/>
</dbReference>
<dbReference type="InterPro" id="IPR006633">
    <property type="entry name" value="Carb-bd_sugar_hydrolysis-dom"/>
</dbReference>
<keyword evidence="3" id="KW-0833">Ubl conjugation pathway</keyword>
<dbReference type="InterPro" id="IPR051550">
    <property type="entry name" value="SCF-Subunits/Alg-Epimerases"/>
</dbReference>
<dbReference type="InterPro" id="IPR022441">
    <property type="entry name" value="Para_beta_helix_rpt-2"/>
</dbReference>
<dbReference type="RefSeq" id="WP_308350646.1">
    <property type="nucleotide sequence ID" value="NZ_CP129971.1"/>
</dbReference>
<dbReference type="NCBIfam" id="TIGR03804">
    <property type="entry name" value="para_beta_helix"/>
    <property type="match status" value="2"/>
</dbReference>
<dbReference type="AlphaFoldDB" id="A0AA49JBQ2"/>
<dbReference type="SUPFAM" id="SSF51126">
    <property type="entry name" value="Pectin lyase-like"/>
    <property type="match status" value="1"/>
</dbReference>
<name>A0AA49JBQ2_9BACT</name>
<dbReference type="Gene3D" id="2.160.20.10">
    <property type="entry name" value="Single-stranded right-handed beta-helix, Pectin lyase-like"/>
    <property type="match status" value="2"/>
</dbReference>
<protein>
    <submittedName>
        <fullName evidence="5">Nitrous oxide reductase family maturation protein NosD</fullName>
    </submittedName>
</protein>
<dbReference type="SMART" id="SM00722">
    <property type="entry name" value="CASH"/>
    <property type="match status" value="2"/>
</dbReference>
<reference evidence="5 6" key="1">
    <citation type="submission" date="2023-08" db="EMBL/GenBank/DDBJ databases">
        <title>Comparative genomics and taxonomic characterization of three novel marine species of genus Marivirga.</title>
        <authorList>
            <person name="Muhammad N."/>
            <person name="Kim S.-G."/>
        </authorList>
    </citation>
    <scope>NUCLEOTIDE SEQUENCE [LARGE SCALE GENOMIC DNA]</scope>
    <source>
        <strain evidence="5 6">BDSF4-3</strain>
    </source>
</reference>
<dbReference type="InterPro" id="IPR026464">
    <property type="entry name" value="NosD_copper_fam"/>
</dbReference>
<evidence type="ECO:0000259" key="4">
    <source>
        <dbReference type="SMART" id="SM00722"/>
    </source>
</evidence>
<sequence length="413" mass="46523">MTRYFLLSFLTFTLLSGSLLAKTIIVKPNESIKKAVLQASDYDTIMVKAGVYNENLISIEKPLTIIGEEGAIVDSQEGDEIFIVQSDNVTIQNMTLKNIGVSYIKDRAAIRLNRVRDVKILHNTLINTFFGIYLQKSNNCVVDGNKIIGGAEDESTAGNAIHIWQGKRIQVSNNEVSMHRDGIYFEFVDESYIANNISRNNMRYGLHFMFSNNDLYENNRFQNNGSGVAVMFSKEIEMIENEFLDNWGGASYGLLLKEISDGSIENNNFSRNTVGIYAEGANRLSIKNNLFHNNGKAMDIKGNSLDNQIIKNDFVGNTFEVLTNSKSNLNHFEGNYWSQYSGYDLNKDGIGDVPHRPVNLFAIVTDKIPAASMLLHSFLVNSLDAAERLFPQFIPEQLIDQKPKIKPNHYDQN</sequence>
<dbReference type="Pfam" id="PF05048">
    <property type="entry name" value="NosD"/>
    <property type="match status" value="2"/>
</dbReference>
<evidence type="ECO:0000313" key="6">
    <source>
        <dbReference type="Proteomes" id="UP001230496"/>
    </source>
</evidence>
<dbReference type="KEGG" id="msaa:QYS49_02145"/>
<dbReference type="InterPro" id="IPR012334">
    <property type="entry name" value="Pectin_lyas_fold"/>
</dbReference>
<evidence type="ECO:0000256" key="3">
    <source>
        <dbReference type="ARBA" id="ARBA00022786"/>
    </source>
</evidence>
<organism evidence="5 6">
    <name type="scientific">Marivirga salinarum</name>
    <dbReference type="NCBI Taxonomy" id="3059078"/>
    <lineage>
        <taxon>Bacteria</taxon>
        <taxon>Pseudomonadati</taxon>
        <taxon>Bacteroidota</taxon>
        <taxon>Cytophagia</taxon>
        <taxon>Cytophagales</taxon>
        <taxon>Marivirgaceae</taxon>
        <taxon>Marivirga</taxon>
    </lineage>
</organism>
<accession>A0AA49JBQ2</accession>
<keyword evidence="6" id="KW-1185">Reference proteome</keyword>
<dbReference type="NCBIfam" id="TIGR04247">
    <property type="entry name" value="NosD_copper_fam"/>
    <property type="match status" value="1"/>
</dbReference>
<dbReference type="InterPro" id="IPR006626">
    <property type="entry name" value="PbH1"/>
</dbReference>
<dbReference type="InterPro" id="IPR011050">
    <property type="entry name" value="Pectin_lyase_fold/virulence"/>
</dbReference>
<evidence type="ECO:0000313" key="5">
    <source>
        <dbReference type="EMBL" id="WKK76214.2"/>
    </source>
</evidence>
<evidence type="ECO:0000256" key="2">
    <source>
        <dbReference type="ARBA" id="ARBA00022737"/>
    </source>
</evidence>
<dbReference type="SMART" id="SM00710">
    <property type="entry name" value="PbH1"/>
    <property type="match status" value="10"/>
</dbReference>